<dbReference type="PANTHER" id="PTHR45902:SF1">
    <property type="entry name" value="LATROPHILIN RECEPTOR-LIKE PROTEIN A"/>
    <property type="match status" value="1"/>
</dbReference>
<sequence length="339" mass="39315">MKAYYLLCGAEYFCFPPYKTHQWEILPNLSYRHFNVCPECQCDNACIQRGDCCADLYFSFPHLNCVNRTIINGRYEKDQTEQYSALMVDSCPVGSSKELKEKCSSLNDTKSRLKHYPVTGNELPLTFYNIFCAKCNNVLNFTSWSLDINCSLFADFNYLTTLDEVVDLAIERRCIFQAYKKDDEFGESKEENCFDIDGSQTIITKCNQTSEWIVYDGNIAYACESFFKGNYRFFKNVFCYMCNPSGHEFMTNTIATCNVTGEWLIQDSGLQQACTDLPMSFSTAPFKNIFCYLCNRGNDSSHMFVDIMGKVNEFPIEDIYFHFQYDLYIADFNLQYFTA</sequence>
<dbReference type="AlphaFoldDB" id="A0AA88YMT5"/>
<keyword evidence="2" id="KW-1185">Reference proteome</keyword>
<dbReference type="Proteomes" id="UP001186944">
    <property type="component" value="Unassembled WGS sequence"/>
</dbReference>
<protein>
    <recommendedName>
        <fullName evidence="3">SMB domain-containing protein</fullName>
    </recommendedName>
</protein>
<dbReference type="PANTHER" id="PTHR45902">
    <property type="entry name" value="LATROPHILIN RECEPTOR-LIKE PROTEIN A"/>
    <property type="match status" value="1"/>
</dbReference>
<comment type="caution">
    <text evidence="1">The sequence shown here is derived from an EMBL/GenBank/DDBJ whole genome shotgun (WGS) entry which is preliminary data.</text>
</comment>
<accession>A0AA88YMT5</accession>
<organism evidence="1 2">
    <name type="scientific">Pinctada imbricata</name>
    <name type="common">Atlantic pearl-oyster</name>
    <name type="synonym">Pinctada martensii</name>
    <dbReference type="NCBI Taxonomy" id="66713"/>
    <lineage>
        <taxon>Eukaryota</taxon>
        <taxon>Metazoa</taxon>
        <taxon>Spiralia</taxon>
        <taxon>Lophotrochozoa</taxon>
        <taxon>Mollusca</taxon>
        <taxon>Bivalvia</taxon>
        <taxon>Autobranchia</taxon>
        <taxon>Pteriomorphia</taxon>
        <taxon>Pterioida</taxon>
        <taxon>Pterioidea</taxon>
        <taxon>Pteriidae</taxon>
        <taxon>Pinctada</taxon>
    </lineage>
</organism>
<gene>
    <name evidence="1" type="ORF">FSP39_001862</name>
</gene>
<reference evidence="1" key="1">
    <citation type="submission" date="2019-08" db="EMBL/GenBank/DDBJ databases">
        <title>The improved chromosome-level genome for the pearl oyster Pinctada fucata martensii using PacBio sequencing and Hi-C.</title>
        <authorList>
            <person name="Zheng Z."/>
        </authorList>
    </citation>
    <scope>NUCLEOTIDE SEQUENCE</scope>
    <source>
        <strain evidence="1">ZZ-2019</strain>
        <tissue evidence="1">Adductor muscle</tissue>
    </source>
</reference>
<dbReference type="InterPro" id="IPR053231">
    <property type="entry name" value="GPCR_LN-TM7"/>
</dbReference>
<evidence type="ECO:0008006" key="3">
    <source>
        <dbReference type="Google" id="ProtNLM"/>
    </source>
</evidence>
<dbReference type="EMBL" id="VSWD01000001">
    <property type="protein sequence ID" value="KAK3108139.1"/>
    <property type="molecule type" value="Genomic_DNA"/>
</dbReference>
<evidence type="ECO:0000313" key="2">
    <source>
        <dbReference type="Proteomes" id="UP001186944"/>
    </source>
</evidence>
<evidence type="ECO:0000313" key="1">
    <source>
        <dbReference type="EMBL" id="KAK3108139.1"/>
    </source>
</evidence>
<proteinExistence type="predicted"/>
<name>A0AA88YMT5_PINIB</name>